<feature type="transmembrane region" description="Helical" evidence="1">
    <location>
        <begin position="26"/>
        <end position="48"/>
    </location>
</feature>
<keyword evidence="1" id="KW-1133">Transmembrane helix</keyword>
<keyword evidence="1" id="KW-0812">Transmembrane</keyword>
<dbReference type="EMBL" id="JABSTR010000004">
    <property type="protein sequence ID" value="KAH9366083.1"/>
    <property type="molecule type" value="Genomic_DNA"/>
</dbReference>
<protein>
    <submittedName>
        <fullName evidence="2">Uncharacterized protein</fullName>
    </submittedName>
</protein>
<keyword evidence="1" id="KW-0472">Membrane</keyword>
<evidence type="ECO:0000313" key="2">
    <source>
        <dbReference type="EMBL" id="KAH9366083.1"/>
    </source>
</evidence>
<name>A0A9J6FTJ9_HAELO</name>
<comment type="caution">
    <text evidence="2">The sequence shown here is derived from an EMBL/GenBank/DDBJ whole genome shotgun (WGS) entry which is preliminary data.</text>
</comment>
<dbReference type="AlphaFoldDB" id="A0A9J6FTJ9"/>
<reference evidence="2 3" key="1">
    <citation type="journal article" date="2020" name="Cell">
        <title>Large-Scale Comparative Analyses of Tick Genomes Elucidate Their Genetic Diversity and Vector Capacities.</title>
        <authorList>
            <consortium name="Tick Genome and Microbiome Consortium (TIGMIC)"/>
            <person name="Jia N."/>
            <person name="Wang J."/>
            <person name="Shi W."/>
            <person name="Du L."/>
            <person name="Sun Y."/>
            <person name="Zhan W."/>
            <person name="Jiang J.F."/>
            <person name="Wang Q."/>
            <person name="Zhang B."/>
            <person name="Ji P."/>
            <person name="Bell-Sakyi L."/>
            <person name="Cui X.M."/>
            <person name="Yuan T.T."/>
            <person name="Jiang B.G."/>
            <person name="Yang W.F."/>
            <person name="Lam T.T."/>
            <person name="Chang Q.C."/>
            <person name="Ding S.J."/>
            <person name="Wang X.J."/>
            <person name="Zhu J.G."/>
            <person name="Ruan X.D."/>
            <person name="Zhao L."/>
            <person name="Wei J.T."/>
            <person name="Ye R.Z."/>
            <person name="Que T.C."/>
            <person name="Du C.H."/>
            <person name="Zhou Y.H."/>
            <person name="Cheng J.X."/>
            <person name="Dai P.F."/>
            <person name="Guo W.B."/>
            <person name="Han X.H."/>
            <person name="Huang E.J."/>
            <person name="Li L.F."/>
            <person name="Wei W."/>
            <person name="Gao Y.C."/>
            <person name="Liu J.Z."/>
            <person name="Shao H.Z."/>
            <person name="Wang X."/>
            <person name="Wang C.C."/>
            <person name="Yang T.C."/>
            <person name="Huo Q.B."/>
            <person name="Li W."/>
            <person name="Chen H.Y."/>
            <person name="Chen S.E."/>
            <person name="Zhou L.G."/>
            <person name="Ni X.B."/>
            <person name="Tian J.H."/>
            <person name="Sheng Y."/>
            <person name="Liu T."/>
            <person name="Pan Y.S."/>
            <person name="Xia L.Y."/>
            <person name="Li J."/>
            <person name="Zhao F."/>
            <person name="Cao W.C."/>
        </authorList>
    </citation>
    <scope>NUCLEOTIDE SEQUENCE [LARGE SCALE GENOMIC DNA]</scope>
    <source>
        <strain evidence="2">HaeL-2018</strain>
    </source>
</reference>
<dbReference type="VEuPathDB" id="VectorBase:HLOH_059687"/>
<sequence length="60" mass="6689">MVASNVTAVGVIAFVAHYYLHGMHTLWSIVAFVPAGLVVTYLFLPVLYRLKVTSIFQVTY</sequence>
<dbReference type="Proteomes" id="UP000821853">
    <property type="component" value="Chromosome 2"/>
</dbReference>
<evidence type="ECO:0000313" key="3">
    <source>
        <dbReference type="Proteomes" id="UP000821853"/>
    </source>
</evidence>
<dbReference type="InterPro" id="IPR038377">
    <property type="entry name" value="Na/Glc_symporter_sf"/>
</dbReference>
<accession>A0A9J6FTJ9</accession>
<keyword evidence="3" id="KW-1185">Reference proteome</keyword>
<gene>
    <name evidence="2" type="ORF">HPB48_021129</name>
</gene>
<proteinExistence type="predicted"/>
<evidence type="ECO:0000256" key="1">
    <source>
        <dbReference type="SAM" id="Phobius"/>
    </source>
</evidence>
<dbReference type="OrthoDB" id="6431761at2759"/>
<dbReference type="Gene3D" id="1.20.1730.10">
    <property type="entry name" value="Sodium/glucose cotransporter"/>
    <property type="match status" value="1"/>
</dbReference>
<organism evidence="2 3">
    <name type="scientific">Haemaphysalis longicornis</name>
    <name type="common">Bush tick</name>
    <dbReference type="NCBI Taxonomy" id="44386"/>
    <lineage>
        <taxon>Eukaryota</taxon>
        <taxon>Metazoa</taxon>
        <taxon>Ecdysozoa</taxon>
        <taxon>Arthropoda</taxon>
        <taxon>Chelicerata</taxon>
        <taxon>Arachnida</taxon>
        <taxon>Acari</taxon>
        <taxon>Parasitiformes</taxon>
        <taxon>Ixodida</taxon>
        <taxon>Ixodoidea</taxon>
        <taxon>Ixodidae</taxon>
        <taxon>Haemaphysalinae</taxon>
        <taxon>Haemaphysalis</taxon>
    </lineage>
</organism>